<proteinExistence type="inferred from homology"/>
<evidence type="ECO:0000313" key="7">
    <source>
        <dbReference type="Proteomes" id="UP001580407"/>
    </source>
</evidence>
<name>A0ABV5BCU0_9BACL</name>
<dbReference type="RefSeq" id="WP_375526097.1">
    <property type="nucleotide sequence ID" value="NZ_JBHILM010000016.1"/>
</dbReference>
<evidence type="ECO:0000256" key="4">
    <source>
        <dbReference type="ARBA" id="ARBA00023163"/>
    </source>
</evidence>
<dbReference type="Pfam" id="PF03466">
    <property type="entry name" value="LysR_substrate"/>
    <property type="match status" value="1"/>
</dbReference>
<comment type="similarity">
    <text evidence="1">Belongs to the LysR transcriptional regulatory family.</text>
</comment>
<dbReference type="InterPro" id="IPR036390">
    <property type="entry name" value="WH_DNA-bd_sf"/>
</dbReference>
<accession>A0ABV5BCU0</accession>
<dbReference type="Proteomes" id="UP001580407">
    <property type="component" value="Unassembled WGS sequence"/>
</dbReference>
<sequence length="309" mass="33815">MNLHALRVFAEVASKGSVTRAAGNLQLSQPAATAQLRNLEQELGMKLVASKGRSIQLTPAGERLAARARQLFSLEYEMEQEMNALKIGLEGSLRICATDLPGRTVIPAWIVRFKEQYPKVHVQLTRGSSRTAMERLLDHSVDIALICGEGPKDSGLEYVTLLEDELIFIAHRDHPLAGAATTLQELMKTTFILREEGSYSRRKLLSLCDAYEVPKPRTGICIEGMHETIEAVKSGYGVSFVPSLAVARELKSGELAEVRVPGVRVKDPIRLYTRIGEEPLAPAANFMAMIAPPLSQVGSSIIKNIDVTA</sequence>
<keyword evidence="2" id="KW-0805">Transcription regulation</keyword>
<keyword evidence="7" id="KW-1185">Reference proteome</keyword>
<dbReference type="SUPFAM" id="SSF46785">
    <property type="entry name" value="Winged helix' DNA-binding domain"/>
    <property type="match status" value="1"/>
</dbReference>
<dbReference type="InterPro" id="IPR005119">
    <property type="entry name" value="LysR_subst-bd"/>
</dbReference>
<keyword evidence="4" id="KW-0804">Transcription</keyword>
<dbReference type="EMBL" id="JBHILM010000016">
    <property type="protein sequence ID" value="MFB5682346.1"/>
    <property type="molecule type" value="Genomic_DNA"/>
</dbReference>
<evidence type="ECO:0000259" key="5">
    <source>
        <dbReference type="PROSITE" id="PS50931"/>
    </source>
</evidence>
<evidence type="ECO:0000256" key="1">
    <source>
        <dbReference type="ARBA" id="ARBA00009437"/>
    </source>
</evidence>
<dbReference type="PRINTS" id="PR00039">
    <property type="entry name" value="HTHLYSR"/>
</dbReference>
<organism evidence="6 7">
    <name type="scientific">Paenibacillus terreus</name>
    <dbReference type="NCBI Taxonomy" id="1387834"/>
    <lineage>
        <taxon>Bacteria</taxon>
        <taxon>Bacillati</taxon>
        <taxon>Bacillota</taxon>
        <taxon>Bacilli</taxon>
        <taxon>Bacillales</taxon>
        <taxon>Paenibacillaceae</taxon>
        <taxon>Paenibacillus</taxon>
    </lineage>
</organism>
<keyword evidence="3" id="KW-0238">DNA-binding</keyword>
<dbReference type="Gene3D" id="1.10.10.10">
    <property type="entry name" value="Winged helix-like DNA-binding domain superfamily/Winged helix DNA-binding domain"/>
    <property type="match status" value="1"/>
</dbReference>
<comment type="caution">
    <text evidence="6">The sequence shown here is derived from an EMBL/GenBank/DDBJ whole genome shotgun (WGS) entry which is preliminary data.</text>
</comment>
<dbReference type="Pfam" id="PF00126">
    <property type="entry name" value="HTH_1"/>
    <property type="match status" value="1"/>
</dbReference>
<dbReference type="InterPro" id="IPR036388">
    <property type="entry name" value="WH-like_DNA-bd_sf"/>
</dbReference>
<gene>
    <name evidence="6" type="ORF">ACE3NQ_15575</name>
</gene>
<protein>
    <submittedName>
        <fullName evidence="6">LysR family transcriptional regulator</fullName>
    </submittedName>
</protein>
<reference evidence="6 7" key="1">
    <citation type="submission" date="2024-09" db="EMBL/GenBank/DDBJ databases">
        <authorList>
            <person name="Ruan L."/>
        </authorList>
    </citation>
    <scope>NUCLEOTIDE SEQUENCE [LARGE SCALE GENOMIC DNA]</scope>
    <source>
        <strain evidence="6 7">D33</strain>
    </source>
</reference>
<evidence type="ECO:0000256" key="3">
    <source>
        <dbReference type="ARBA" id="ARBA00023125"/>
    </source>
</evidence>
<dbReference type="PANTHER" id="PTHR30126">
    <property type="entry name" value="HTH-TYPE TRANSCRIPTIONAL REGULATOR"/>
    <property type="match status" value="1"/>
</dbReference>
<evidence type="ECO:0000313" key="6">
    <source>
        <dbReference type="EMBL" id="MFB5682346.1"/>
    </source>
</evidence>
<dbReference type="PANTHER" id="PTHR30126:SF40">
    <property type="entry name" value="HTH-TYPE TRANSCRIPTIONAL REGULATOR GLTR"/>
    <property type="match status" value="1"/>
</dbReference>
<dbReference type="InterPro" id="IPR000847">
    <property type="entry name" value="LysR_HTH_N"/>
</dbReference>
<dbReference type="PROSITE" id="PS50931">
    <property type="entry name" value="HTH_LYSR"/>
    <property type="match status" value="1"/>
</dbReference>
<dbReference type="SUPFAM" id="SSF53850">
    <property type="entry name" value="Periplasmic binding protein-like II"/>
    <property type="match status" value="1"/>
</dbReference>
<feature type="domain" description="HTH lysR-type" evidence="5">
    <location>
        <begin position="1"/>
        <end position="58"/>
    </location>
</feature>
<evidence type="ECO:0000256" key="2">
    <source>
        <dbReference type="ARBA" id="ARBA00023015"/>
    </source>
</evidence>
<dbReference type="Gene3D" id="3.40.190.10">
    <property type="entry name" value="Periplasmic binding protein-like II"/>
    <property type="match status" value="2"/>
</dbReference>